<dbReference type="PANTHER" id="PTHR33989">
    <property type="match status" value="1"/>
</dbReference>
<proteinExistence type="predicted"/>
<dbReference type="NCBIfam" id="TIGR00410">
    <property type="entry name" value="lacE"/>
    <property type="match status" value="1"/>
</dbReference>
<dbReference type="Pfam" id="PF02378">
    <property type="entry name" value="PTS_EIIC"/>
    <property type="match status" value="1"/>
</dbReference>
<dbReference type="InterPro" id="IPR003352">
    <property type="entry name" value="PTS_EIIC"/>
</dbReference>
<dbReference type="PIRSF" id="PIRSF006351">
    <property type="entry name" value="PTS_EIIC-Cellobiose"/>
    <property type="match status" value="1"/>
</dbReference>
<evidence type="ECO:0000259" key="10">
    <source>
        <dbReference type="PROSITE" id="PS51105"/>
    </source>
</evidence>
<keyword evidence="4 8" id="KW-0762">Sugar transport</keyword>
<dbReference type="RefSeq" id="WP_146997173.1">
    <property type="nucleotide sequence ID" value="NZ_AP019840.1"/>
</dbReference>
<dbReference type="InterPro" id="IPR051088">
    <property type="entry name" value="PTS_Sugar-EIIC/EIIB"/>
</dbReference>
<keyword evidence="3 8" id="KW-1003">Cell membrane</keyword>
<evidence type="ECO:0000256" key="5">
    <source>
        <dbReference type="ARBA" id="ARBA00022692"/>
    </source>
</evidence>
<reference evidence="11 12" key="1">
    <citation type="submission" date="2019-07" db="EMBL/GenBank/DDBJ databases">
        <title>Complete Genome Sequence of Leptotrichia trevisanii Strain JMUB3935.</title>
        <authorList>
            <person name="Watanabe S."/>
            <person name="Cui L."/>
        </authorList>
    </citation>
    <scope>NUCLEOTIDE SEQUENCE [LARGE SCALE GENOMIC DNA]</scope>
    <source>
        <strain evidence="11 12">JMUB3935</strain>
    </source>
</reference>
<organism evidence="11 12">
    <name type="scientific">Leptotrichia trevisanii</name>
    <dbReference type="NCBI Taxonomy" id="109328"/>
    <lineage>
        <taxon>Bacteria</taxon>
        <taxon>Fusobacteriati</taxon>
        <taxon>Fusobacteriota</taxon>
        <taxon>Fusobacteriia</taxon>
        <taxon>Fusobacteriales</taxon>
        <taxon>Leptotrichiaceae</taxon>
        <taxon>Leptotrichia</taxon>
    </lineage>
</organism>
<evidence type="ECO:0000256" key="7">
    <source>
        <dbReference type="ARBA" id="ARBA00023136"/>
    </source>
</evidence>
<feature type="transmembrane region" description="Helical" evidence="9">
    <location>
        <begin position="99"/>
        <end position="119"/>
    </location>
</feature>
<feature type="transmembrane region" description="Helical" evidence="9">
    <location>
        <begin position="178"/>
        <end position="197"/>
    </location>
</feature>
<dbReference type="PROSITE" id="PS51105">
    <property type="entry name" value="PTS_EIIC_TYPE_3"/>
    <property type="match status" value="1"/>
</dbReference>
<gene>
    <name evidence="11" type="ORF">JMUB3935_1917</name>
</gene>
<evidence type="ECO:0000313" key="12">
    <source>
        <dbReference type="Proteomes" id="UP000321378"/>
    </source>
</evidence>
<feature type="transmembrane region" description="Helical" evidence="9">
    <location>
        <begin position="31"/>
        <end position="53"/>
    </location>
</feature>
<evidence type="ECO:0000256" key="9">
    <source>
        <dbReference type="SAM" id="Phobius"/>
    </source>
</evidence>
<feature type="transmembrane region" description="Helical" evidence="9">
    <location>
        <begin position="139"/>
        <end position="157"/>
    </location>
</feature>
<keyword evidence="6 9" id="KW-1133">Transmembrane helix</keyword>
<dbReference type="GO" id="GO:0005886">
    <property type="term" value="C:plasma membrane"/>
    <property type="evidence" value="ECO:0007669"/>
    <property type="project" value="UniProtKB-SubCell"/>
</dbReference>
<dbReference type="GO" id="GO:0009401">
    <property type="term" value="P:phosphoenolpyruvate-dependent sugar phosphotransferase system"/>
    <property type="evidence" value="ECO:0007669"/>
    <property type="project" value="InterPro"/>
</dbReference>
<accession>A0A510KNP8</accession>
<keyword evidence="7 8" id="KW-0472">Membrane</keyword>
<keyword evidence="5 9" id="KW-0812">Transmembrane</keyword>
<dbReference type="STRING" id="1122173.GCA_000482505_01744"/>
<evidence type="ECO:0000256" key="6">
    <source>
        <dbReference type="ARBA" id="ARBA00022989"/>
    </source>
</evidence>
<feature type="transmembrane region" description="Helical" evidence="9">
    <location>
        <begin position="289"/>
        <end position="310"/>
    </location>
</feature>
<protein>
    <recommendedName>
        <fullName evidence="8">Permease IIC component</fullName>
    </recommendedName>
</protein>
<evidence type="ECO:0000256" key="2">
    <source>
        <dbReference type="ARBA" id="ARBA00022448"/>
    </source>
</evidence>
<feature type="transmembrane region" description="Helical" evidence="9">
    <location>
        <begin position="209"/>
        <end position="230"/>
    </location>
</feature>
<comment type="subcellular location">
    <subcellularLocation>
        <location evidence="1">Cell membrane</location>
        <topology evidence="1">Multi-pass membrane protein</topology>
    </subcellularLocation>
</comment>
<evidence type="ECO:0000313" key="11">
    <source>
        <dbReference type="EMBL" id="BBM52937.1"/>
    </source>
</evidence>
<sequence length="434" mass="47510">MALQNILEEKMLPKIMDFVSTKTVQAIRDGFSATIGLTIIGSIFLLIANFPYSPFVEFLTKTGWRSYLLQANNATYSILALASVFTIGYYYAKNEKIEALNAGILSLVAFVVLINHFHILPNNEKIDGVIPVLYLGSRGMIASIIIGVTVGKVYSWFIKNKIVIKMPDGVPSGVANSFVGLIPGTVIVTGSVLLYALFNIIFKTTFVDFIYKVLSIPLQGMTSTFGGAIIMAFAMSFLWWFGVHGASIVSGIMAGILMSNMLENQEILDAGKILTTANGYIVTYNFRTILQIITGSGITIGIVVYMLFFAKSRQFKELGKLSIGAAIFNINEPIIFGTPVVMNPILFIPFIGVPIVATVVAYISMKTGLVPLMGNVNPPWTTPPIISGFLVGGWRLALLQAVIMLISILGYFPFIKKQDQINYEQEQTISEAKE</sequence>
<comment type="function">
    <text evidence="8">The phosphoenolpyruvate-dependent sugar phosphotransferase system (PTS), a major carbohydrate active -transport system, catalyzes the phosphorylation of incoming sugar substrates concomitant with their translocation across the cell membrane.</text>
</comment>
<evidence type="ECO:0000256" key="4">
    <source>
        <dbReference type="ARBA" id="ARBA00022597"/>
    </source>
</evidence>
<dbReference type="Proteomes" id="UP000321378">
    <property type="component" value="Chromosome"/>
</dbReference>
<dbReference type="PANTHER" id="PTHR33989:SF4">
    <property type="entry name" value="PTS SYSTEM N,N'-DIACETYLCHITOBIOSE-SPECIFIC EIIC COMPONENT"/>
    <property type="match status" value="1"/>
</dbReference>
<feature type="transmembrane region" description="Helical" evidence="9">
    <location>
        <begin position="345"/>
        <end position="365"/>
    </location>
</feature>
<evidence type="ECO:0000256" key="8">
    <source>
        <dbReference type="PIRNR" id="PIRNR006351"/>
    </source>
</evidence>
<dbReference type="InterPro" id="IPR004796">
    <property type="entry name" value="PTS_IIC_cello"/>
</dbReference>
<name>A0A510KNP8_9FUSO</name>
<dbReference type="EMBL" id="AP019840">
    <property type="protein sequence ID" value="BBM52937.1"/>
    <property type="molecule type" value="Genomic_DNA"/>
</dbReference>
<dbReference type="GO" id="GO:0008982">
    <property type="term" value="F:protein-N(PI)-phosphohistidine-sugar phosphotransferase activity"/>
    <property type="evidence" value="ECO:0007669"/>
    <property type="project" value="UniProtKB-UniRule"/>
</dbReference>
<dbReference type="InterPro" id="IPR004501">
    <property type="entry name" value="PTS_EIIC_3"/>
</dbReference>
<dbReference type="AlphaFoldDB" id="A0A510KNP8"/>
<feature type="transmembrane region" description="Helical" evidence="9">
    <location>
        <begin position="237"/>
        <end position="258"/>
    </location>
</feature>
<dbReference type="GO" id="GO:1901264">
    <property type="term" value="P:carbohydrate derivative transport"/>
    <property type="evidence" value="ECO:0007669"/>
    <property type="project" value="TreeGrafter"/>
</dbReference>
<feature type="domain" description="PTS EIIC type-3" evidence="10">
    <location>
        <begin position="7"/>
        <end position="414"/>
    </location>
</feature>
<feature type="transmembrane region" description="Helical" evidence="9">
    <location>
        <begin position="73"/>
        <end position="92"/>
    </location>
</feature>
<evidence type="ECO:0000256" key="1">
    <source>
        <dbReference type="ARBA" id="ARBA00004651"/>
    </source>
</evidence>
<keyword evidence="2 8" id="KW-0813">Transport</keyword>
<feature type="transmembrane region" description="Helical" evidence="9">
    <location>
        <begin position="385"/>
        <end position="412"/>
    </location>
</feature>
<evidence type="ECO:0000256" key="3">
    <source>
        <dbReference type="ARBA" id="ARBA00022475"/>
    </source>
</evidence>